<dbReference type="EMBL" id="SWMU01000001">
    <property type="protein sequence ID" value="TKS57304.1"/>
    <property type="molecule type" value="Genomic_DNA"/>
</dbReference>
<dbReference type="GO" id="GO:0046677">
    <property type="term" value="P:response to antibiotic"/>
    <property type="evidence" value="ECO:0007669"/>
    <property type="project" value="UniProtKB-KW"/>
</dbReference>
<dbReference type="RefSeq" id="WP_138931007.1">
    <property type="nucleotide sequence ID" value="NZ_SWMU01000001.1"/>
</dbReference>
<feature type="transmembrane region" description="Helical" evidence="10">
    <location>
        <begin position="360"/>
        <end position="381"/>
    </location>
</feature>
<feature type="transmembrane region" description="Helical" evidence="10">
    <location>
        <begin position="21"/>
        <end position="44"/>
    </location>
</feature>
<evidence type="ECO:0000313" key="11">
    <source>
        <dbReference type="EMBL" id="TKS57304.1"/>
    </source>
</evidence>
<dbReference type="GO" id="GO:0042910">
    <property type="term" value="F:xenobiotic transmembrane transporter activity"/>
    <property type="evidence" value="ECO:0007669"/>
    <property type="project" value="InterPro"/>
</dbReference>
<keyword evidence="7 10" id="KW-1133">Transmembrane helix</keyword>
<keyword evidence="6 10" id="KW-0812">Transmembrane</keyword>
<dbReference type="Pfam" id="PF01554">
    <property type="entry name" value="MatE"/>
    <property type="match status" value="2"/>
</dbReference>
<dbReference type="InterPro" id="IPR051327">
    <property type="entry name" value="MATE_MepA_subfamily"/>
</dbReference>
<feature type="transmembrane region" description="Helical" evidence="10">
    <location>
        <begin position="50"/>
        <end position="75"/>
    </location>
</feature>
<evidence type="ECO:0000256" key="7">
    <source>
        <dbReference type="ARBA" id="ARBA00022989"/>
    </source>
</evidence>
<feature type="transmembrane region" description="Helical" evidence="10">
    <location>
        <begin position="199"/>
        <end position="217"/>
    </location>
</feature>
<keyword evidence="9" id="KW-0046">Antibiotic resistance</keyword>
<dbReference type="PANTHER" id="PTHR43823:SF3">
    <property type="entry name" value="MULTIDRUG EXPORT PROTEIN MEPA"/>
    <property type="match status" value="1"/>
</dbReference>
<feature type="transmembrane region" description="Helical" evidence="10">
    <location>
        <begin position="166"/>
        <end position="187"/>
    </location>
</feature>
<proteinExistence type="inferred from homology"/>
<reference evidence="11 12" key="1">
    <citation type="submission" date="2019-04" db="EMBL/GenBank/DDBJ databases">
        <title>Psychroflexus halotolerans sp. nov., isolated from a marine solar saltern.</title>
        <authorList>
            <person name="Feng X."/>
        </authorList>
    </citation>
    <scope>NUCLEOTIDE SEQUENCE [LARGE SCALE GENOMIC DNA]</scope>
    <source>
        <strain evidence="11 12">WDS2C27</strain>
    </source>
</reference>
<gene>
    <name evidence="11" type="ORF">FCN74_02475</name>
</gene>
<feature type="transmembrane region" description="Helical" evidence="10">
    <location>
        <begin position="137"/>
        <end position="159"/>
    </location>
</feature>
<dbReference type="PANTHER" id="PTHR43823">
    <property type="entry name" value="SPORULATION PROTEIN YKVU"/>
    <property type="match status" value="1"/>
</dbReference>
<dbReference type="InterPro" id="IPR045070">
    <property type="entry name" value="MATE_MepA-like"/>
</dbReference>
<evidence type="ECO:0000256" key="5">
    <source>
        <dbReference type="ARBA" id="ARBA00022475"/>
    </source>
</evidence>
<dbReference type="GO" id="GO:0015297">
    <property type="term" value="F:antiporter activity"/>
    <property type="evidence" value="ECO:0007669"/>
    <property type="project" value="InterPro"/>
</dbReference>
<evidence type="ECO:0000313" key="12">
    <source>
        <dbReference type="Proteomes" id="UP000306552"/>
    </source>
</evidence>
<dbReference type="InterPro" id="IPR048279">
    <property type="entry name" value="MdtK-like"/>
</dbReference>
<organism evidence="11 12">
    <name type="scientific">Mesohalobacter halotolerans</name>
    <dbReference type="NCBI Taxonomy" id="1883405"/>
    <lineage>
        <taxon>Bacteria</taxon>
        <taxon>Pseudomonadati</taxon>
        <taxon>Bacteroidota</taxon>
        <taxon>Flavobacteriia</taxon>
        <taxon>Flavobacteriales</taxon>
        <taxon>Flavobacteriaceae</taxon>
        <taxon>Mesohalobacter</taxon>
    </lineage>
</organism>
<comment type="subcellular location">
    <subcellularLocation>
        <location evidence="1">Cell membrane</location>
        <topology evidence="1">Multi-pass membrane protein</topology>
    </subcellularLocation>
</comment>
<keyword evidence="5" id="KW-1003">Cell membrane</keyword>
<name>A0A4U5TUT8_9FLAO</name>
<evidence type="ECO:0000256" key="10">
    <source>
        <dbReference type="SAM" id="Phobius"/>
    </source>
</evidence>
<keyword evidence="4" id="KW-0813">Transport</keyword>
<dbReference type="InterPro" id="IPR002528">
    <property type="entry name" value="MATE_fam"/>
</dbReference>
<keyword evidence="12" id="KW-1185">Reference proteome</keyword>
<evidence type="ECO:0000256" key="4">
    <source>
        <dbReference type="ARBA" id="ARBA00022448"/>
    </source>
</evidence>
<evidence type="ECO:0000256" key="2">
    <source>
        <dbReference type="ARBA" id="ARBA00008417"/>
    </source>
</evidence>
<sequence>MRSLSSTELGKKPIGKLLIKQSVPASIGILVMSINILVDTILVGNWIGSVAIAAINVVLPVSFFIAALGMAIGIGGSSIISRALGANNKDKALTTFGNQITITLLLTISLVSVGLIFVNDLIPAFGGKGDIFPLAKIYYQIVLYGVPLLALCMMGNTVIRAEGKPMFAMIAMIIPSVGNLSLDFILIKGFDMGMHGAAWASTISYALCLSFIIWFFLSKRSELKISFSHFGIKADILREISELGFVTLARQAVVSVTYLLLNNILFKLGGEAGVTTYAIIARMLMFALFPVLGVTQGFLPIAGYNYGAQLKSRVRESINKAILYASGLGLFVFASIMIFAEPIVRAFTDDAEIIAQTPSAMRWVFAAIPIVSIQLIGSAYFQAIGKAKPAFLLTLTRQGFFFIPLLLILPKFYDEFGVWVSFALADVISTLVTGYFLHREVRRTLF</sequence>
<dbReference type="GO" id="GO:0005886">
    <property type="term" value="C:plasma membrane"/>
    <property type="evidence" value="ECO:0007669"/>
    <property type="project" value="UniProtKB-SubCell"/>
</dbReference>
<dbReference type="NCBIfam" id="TIGR00797">
    <property type="entry name" value="matE"/>
    <property type="match status" value="1"/>
</dbReference>
<comment type="similarity">
    <text evidence="2">Belongs to the multi antimicrobial extrusion (MATE) (TC 2.A.66.1) family. MepA subfamily.</text>
</comment>
<feature type="transmembrane region" description="Helical" evidence="10">
    <location>
        <begin position="96"/>
        <end position="117"/>
    </location>
</feature>
<protein>
    <recommendedName>
        <fullName evidence="3">Multidrug export protein MepA</fullName>
    </recommendedName>
</protein>
<evidence type="ECO:0000256" key="3">
    <source>
        <dbReference type="ARBA" id="ARBA00022106"/>
    </source>
</evidence>
<feature type="transmembrane region" description="Helical" evidence="10">
    <location>
        <begin position="416"/>
        <end position="437"/>
    </location>
</feature>
<dbReference type="CDD" id="cd13143">
    <property type="entry name" value="MATE_MepA_like"/>
    <property type="match status" value="1"/>
</dbReference>
<dbReference type="OrthoDB" id="9811110at2"/>
<accession>A0A4U5TUT8</accession>
<evidence type="ECO:0000256" key="6">
    <source>
        <dbReference type="ARBA" id="ARBA00022692"/>
    </source>
</evidence>
<feature type="transmembrane region" description="Helical" evidence="10">
    <location>
        <begin position="277"/>
        <end position="301"/>
    </location>
</feature>
<evidence type="ECO:0000256" key="1">
    <source>
        <dbReference type="ARBA" id="ARBA00004651"/>
    </source>
</evidence>
<feature type="transmembrane region" description="Helical" evidence="10">
    <location>
        <begin position="321"/>
        <end position="340"/>
    </location>
</feature>
<feature type="transmembrane region" description="Helical" evidence="10">
    <location>
        <begin position="390"/>
        <end position="410"/>
    </location>
</feature>
<evidence type="ECO:0000256" key="9">
    <source>
        <dbReference type="ARBA" id="ARBA00023251"/>
    </source>
</evidence>
<evidence type="ECO:0000256" key="8">
    <source>
        <dbReference type="ARBA" id="ARBA00023136"/>
    </source>
</evidence>
<comment type="caution">
    <text evidence="11">The sequence shown here is derived from an EMBL/GenBank/DDBJ whole genome shotgun (WGS) entry which is preliminary data.</text>
</comment>
<dbReference type="AlphaFoldDB" id="A0A4U5TUT8"/>
<dbReference type="Proteomes" id="UP000306552">
    <property type="component" value="Unassembled WGS sequence"/>
</dbReference>
<dbReference type="PIRSF" id="PIRSF006603">
    <property type="entry name" value="DinF"/>
    <property type="match status" value="1"/>
</dbReference>
<keyword evidence="8 10" id="KW-0472">Membrane</keyword>